<dbReference type="InterPro" id="IPR012134">
    <property type="entry name" value="Glu-5-SA_DH"/>
</dbReference>
<dbReference type="Proteomes" id="UP000052258">
    <property type="component" value="Unassembled WGS sequence"/>
</dbReference>
<evidence type="ECO:0000256" key="1">
    <source>
        <dbReference type="ARBA" id="ARBA00004985"/>
    </source>
</evidence>
<evidence type="ECO:0000259" key="8">
    <source>
        <dbReference type="Pfam" id="PF00171"/>
    </source>
</evidence>
<dbReference type="EMBL" id="AZHO01000005">
    <property type="protein sequence ID" value="KMT60917.1"/>
    <property type="molecule type" value="Genomic_DNA"/>
</dbReference>
<comment type="pathway">
    <text evidence="1 7">Amino-acid biosynthesis; L-proline biosynthesis; L-glutamate 5-semialdehyde from L-glutamate: step 2/2.</text>
</comment>
<evidence type="ECO:0000256" key="6">
    <source>
        <dbReference type="ARBA" id="ARBA00049024"/>
    </source>
</evidence>
<dbReference type="CDD" id="cd07079">
    <property type="entry name" value="ALDH_F18-19_ProA-GPR"/>
    <property type="match status" value="1"/>
</dbReference>
<keyword evidence="10" id="KW-1185">Reference proteome</keyword>
<dbReference type="GO" id="GO:0005737">
    <property type="term" value="C:cytoplasm"/>
    <property type="evidence" value="ECO:0007669"/>
    <property type="project" value="UniProtKB-SubCell"/>
</dbReference>
<comment type="similarity">
    <text evidence="7">Belongs to the gamma-glutamyl phosphate reductase family.</text>
</comment>
<dbReference type="InterPro" id="IPR016163">
    <property type="entry name" value="Ald_DH_C"/>
</dbReference>
<dbReference type="OrthoDB" id="9809970at2"/>
<evidence type="ECO:0000313" key="10">
    <source>
        <dbReference type="Proteomes" id="UP000052258"/>
    </source>
</evidence>
<dbReference type="PROSITE" id="PS01223">
    <property type="entry name" value="PROA"/>
    <property type="match status" value="1"/>
</dbReference>
<dbReference type="UniPathway" id="UPA00098">
    <property type="reaction ID" value="UER00360"/>
</dbReference>
<evidence type="ECO:0000313" key="9">
    <source>
        <dbReference type="EMBL" id="KMT60917.1"/>
    </source>
</evidence>
<dbReference type="InterPro" id="IPR016161">
    <property type="entry name" value="Ald_DH/histidinol_DH"/>
</dbReference>
<evidence type="ECO:0000256" key="4">
    <source>
        <dbReference type="ARBA" id="ARBA00022857"/>
    </source>
</evidence>
<gene>
    <name evidence="7" type="primary">proA</name>
    <name evidence="9" type="ORF">X560_0337</name>
</gene>
<dbReference type="GO" id="GO:0050661">
    <property type="term" value="F:NADP binding"/>
    <property type="evidence" value="ECO:0007669"/>
    <property type="project" value="InterPro"/>
</dbReference>
<keyword evidence="5 7" id="KW-0560">Oxidoreductase</keyword>
<reference evidence="9 10" key="1">
    <citation type="journal article" date="2015" name="Genome Biol. Evol.">
        <title>Comparative Genomics of Listeria Sensu Lato: Genus-Wide Differences in Evolutionary Dynamics and the Progressive Gain of Complex, Potentially Pathogenicity-Related Traits through Lateral Gene Transfer.</title>
        <authorList>
            <person name="Chiara M."/>
            <person name="Caruso M."/>
            <person name="D'Erchia A.M."/>
            <person name="Manzari C."/>
            <person name="Fraccalvieri R."/>
            <person name="Goffredo E."/>
            <person name="Latorre L."/>
            <person name="Miccolupo A."/>
            <person name="Padalino I."/>
            <person name="Santagada G."/>
            <person name="Chiocco D."/>
            <person name="Pesole G."/>
            <person name="Horner D.S."/>
            <person name="Parisi A."/>
        </authorList>
    </citation>
    <scope>NUCLEOTIDE SEQUENCE [LARGE SCALE GENOMIC DNA]</scope>
    <source>
        <strain evidence="9 10">1991</strain>
    </source>
</reference>
<comment type="subcellular location">
    <subcellularLocation>
        <location evidence="7">Cytoplasm</location>
    </subcellularLocation>
</comment>
<dbReference type="InterPro" id="IPR016162">
    <property type="entry name" value="Ald_DH_N"/>
</dbReference>
<keyword evidence="7" id="KW-0963">Cytoplasm</keyword>
<dbReference type="PATRIC" id="fig|1430899.3.peg.340"/>
<protein>
    <recommendedName>
        <fullName evidence="7">Gamma-glutamyl phosphate reductase</fullName>
        <shortName evidence="7">GPR</shortName>
        <ecNumber evidence="7">1.2.1.41</ecNumber>
    </recommendedName>
    <alternativeName>
        <fullName evidence="7">Glutamate-5-semialdehyde dehydrogenase</fullName>
    </alternativeName>
    <alternativeName>
        <fullName evidence="7">Glutamyl-gamma-semialdehyde dehydrogenase</fullName>
        <shortName evidence="7">GSA dehydrogenase</shortName>
    </alternativeName>
</protein>
<comment type="catalytic activity">
    <reaction evidence="6 7">
        <text>L-glutamate 5-semialdehyde + phosphate + NADP(+) = L-glutamyl 5-phosphate + NADPH + H(+)</text>
        <dbReference type="Rhea" id="RHEA:19541"/>
        <dbReference type="ChEBI" id="CHEBI:15378"/>
        <dbReference type="ChEBI" id="CHEBI:43474"/>
        <dbReference type="ChEBI" id="CHEBI:57783"/>
        <dbReference type="ChEBI" id="CHEBI:58066"/>
        <dbReference type="ChEBI" id="CHEBI:58274"/>
        <dbReference type="ChEBI" id="CHEBI:58349"/>
        <dbReference type="EC" id="1.2.1.41"/>
    </reaction>
</comment>
<dbReference type="PANTHER" id="PTHR11063:SF8">
    <property type="entry name" value="DELTA-1-PYRROLINE-5-CARBOXYLATE SYNTHASE"/>
    <property type="match status" value="1"/>
</dbReference>
<dbReference type="PIRSF" id="PIRSF000151">
    <property type="entry name" value="GPR"/>
    <property type="match status" value="1"/>
</dbReference>
<dbReference type="InterPro" id="IPR020593">
    <property type="entry name" value="G-glutamylP_reductase_CS"/>
</dbReference>
<dbReference type="InterPro" id="IPR000965">
    <property type="entry name" value="GPR_dom"/>
</dbReference>
<comment type="function">
    <text evidence="7">Catalyzes the NADPH-dependent reduction of L-glutamate 5-phosphate into L-glutamate 5-semialdehyde and phosphate. The product spontaneously undergoes cyclization to form 1-pyrroline-5-carboxylate.</text>
</comment>
<dbReference type="PANTHER" id="PTHR11063">
    <property type="entry name" value="GLUTAMATE SEMIALDEHYDE DEHYDROGENASE"/>
    <property type="match status" value="1"/>
</dbReference>
<comment type="caution">
    <text evidence="9">The sequence shown here is derived from an EMBL/GenBank/DDBJ whole genome shotgun (WGS) entry which is preliminary data.</text>
</comment>
<dbReference type="InterPro" id="IPR015590">
    <property type="entry name" value="Aldehyde_DH_dom"/>
</dbReference>
<dbReference type="NCBIfam" id="TIGR00407">
    <property type="entry name" value="proA"/>
    <property type="match status" value="1"/>
</dbReference>
<keyword evidence="2 7" id="KW-0028">Amino-acid biosynthesis</keyword>
<dbReference type="GO" id="GO:0004350">
    <property type="term" value="F:glutamate-5-semialdehyde dehydrogenase activity"/>
    <property type="evidence" value="ECO:0007669"/>
    <property type="project" value="UniProtKB-UniRule"/>
</dbReference>
<feature type="domain" description="Aldehyde dehydrogenase" evidence="8">
    <location>
        <begin position="315"/>
        <end position="404"/>
    </location>
</feature>
<dbReference type="EC" id="1.2.1.41" evidence="7"/>
<organism evidence="9 10">
    <name type="scientific">Listeria fleischmannii 1991</name>
    <dbReference type="NCBI Taxonomy" id="1430899"/>
    <lineage>
        <taxon>Bacteria</taxon>
        <taxon>Bacillati</taxon>
        <taxon>Bacillota</taxon>
        <taxon>Bacilli</taxon>
        <taxon>Bacillales</taxon>
        <taxon>Listeriaceae</taxon>
        <taxon>Listeria</taxon>
    </lineage>
</organism>
<feature type="domain" description="Aldehyde dehydrogenase" evidence="8">
    <location>
        <begin position="71"/>
        <end position="284"/>
    </location>
</feature>
<evidence type="ECO:0000256" key="5">
    <source>
        <dbReference type="ARBA" id="ARBA00023002"/>
    </source>
</evidence>
<evidence type="ECO:0000256" key="2">
    <source>
        <dbReference type="ARBA" id="ARBA00022605"/>
    </source>
</evidence>
<keyword evidence="3 7" id="KW-0641">Proline biosynthesis</keyword>
<proteinExistence type="inferred from homology"/>
<dbReference type="FunFam" id="3.40.309.10:FF:000006">
    <property type="entry name" value="Gamma-glutamyl phosphate reductase"/>
    <property type="match status" value="1"/>
</dbReference>
<dbReference type="SUPFAM" id="SSF53720">
    <property type="entry name" value="ALDH-like"/>
    <property type="match status" value="1"/>
</dbReference>
<name>A0A0J8GE01_9LIST</name>
<dbReference type="HAMAP" id="MF_00412">
    <property type="entry name" value="ProA"/>
    <property type="match status" value="1"/>
</dbReference>
<dbReference type="AlphaFoldDB" id="A0A0J8GE01"/>
<dbReference type="Pfam" id="PF00171">
    <property type="entry name" value="Aldedh"/>
    <property type="match status" value="2"/>
</dbReference>
<dbReference type="Gene3D" id="3.40.605.10">
    <property type="entry name" value="Aldehyde Dehydrogenase, Chain A, domain 1"/>
    <property type="match status" value="1"/>
</dbReference>
<dbReference type="GO" id="GO:0055129">
    <property type="term" value="P:L-proline biosynthetic process"/>
    <property type="evidence" value="ECO:0007669"/>
    <property type="project" value="UniProtKB-UniRule"/>
</dbReference>
<accession>A0A0J8GE01</accession>
<keyword evidence="4 7" id="KW-0521">NADP</keyword>
<dbReference type="Gene3D" id="3.40.309.10">
    <property type="entry name" value="Aldehyde Dehydrogenase, Chain A, domain 2"/>
    <property type="match status" value="1"/>
</dbReference>
<sequence length="414" mass="45060">MGELQIKGKLAKEASRFLALASTKQKNTALLEMSSGLIANYETILAENEKDVLTAKQNGTPETMLDRLRLTKERIFEIANGVKQIADLPDPIAQVDGMFQNEAGLTIGKKRVPLGVIGIIYESRPNVTVDAASLCFKAGNAVILRGGSEAIHSNLALVSILQQAVQHASFPKTVIQLVEDTSREVAKELMCLNEYLDVLIPRGGAGLIQSVLQTATVPVIETGTGNCHVYIDANADFDMATRILVNAKTSRPSVCNACETLLIHEAVAEELLPLIEKELSPFDVELRADDKARAFLSRAIPATQKDFETEFLDFILAIKVVTNVEDAISHINQYGTGHSEAIVTNDYFTGLKFQNEVDAAAVYINASTRFTDGFEFGFGAEIGISTQKLHARGPMGLQELTSTKYIIFGEGQIR</sequence>
<dbReference type="RefSeq" id="WP_007476293.1">
    <property type="nucleotide sequence ID" value="NZ_KQ130610.1"/>
</dbReference>
<evidence type="ECO:0000256" key="3">
    <source>
        <dbReference type="ARBA" id="ARBA00022650"/>
    </source>
</evidence>
<dbReference type="NCBIfam" id="NF001221">
    <property type="entry name" value="PRK00197.1"/>
    <property type="match status" value="1"/>
</dbReference>
<evidence type="ECO:0000256" key="7">
    <source>
        <dbReference type="HAMAP-Rule" id="MF_00412"/>
    </source>
</evidence>